<dbReference type="InterPro" id="IPR016477">
    <property type="entry name" value="Fructo-/Ketosamine-3-kinase"/>
</dbReference>
<comment type="similarity">
    <text evidence="1">Belongs to the fructosamine kinase family.</text>
</comment>
<evidence type="ECO:0000313" key="2">
    <source>
        <dbReference type="EMBL" id="CVK16700.1"/>
    </source>
</evidence>
<organism evidence="2 3">
    <name type="scientific">Apibacter mensalis</name>
    <dbReference type="NCBI Taxonomy" id="1586267"/>
    <lineage>
        <taxon>Bacteria</taxon>
        <taxon>Pseudomonadati</taxon>
        <taxon>Bacteroidota</taxon>
        <taxon>Flavobacteriia</taxon>
        <taxon>Flavobacteriales</taxon>
        <taxon>Weeksellaceae</taxon>
        <taxon>Apibacter</taxon>
    </lineage>
</organism>
<dbReference type="AlphaFoldDB" id="A0A0X3AQM1"/>
<dbReference type="SUPFAM" id="SSF56112">
    <property type="entry name" value="Protein kinase-like (PK-like)"/>
    <property type="match status" value="1"/>
</dbReference>
<gene>
    <name evidence="2" type="ORF">Ga0061079_10990</name>
</gene>
<sequence>MFREEAKGLKIIAETNKLRTPKIIKVEDSDKEQYLVLEFISKGEPSKKIWEKFGESLALMHKIPQPYFGFNNDNYIGRLPQKNTQTSTWSEFYAQCHLQPLIKRLNDLNALTNQEVQAAENFYKKIDEIFPKESPSLVHGDLWVGNFLISDTGDPVVIDPAVCYSHREMDLGMTHLFGGFSNYFYEAYNSSYSMEQGWEKRIPYAQLYPLLVHSILFGSYYIEKVKNILKDF</sequence>
<dbReference type="Gene3D" id="3.90.1200.10">
    <property type="match status" value="1"/>
</dbReference>
<dbReference type="PANTHER" id="PTHR12149">
    <property type="entry name" value="FRUCTOSAMINE 3 KINASE-RELATED PROTEIN"/>
    <property type="match status" value="1"/>
</dbReference>
<proteinExistence type="inferred from homology"/>
<dbReference type="Pfam" id="PF03881">
    <property type="entry name" value="Fructosamin_kin"/>
    <property type="match status" value="1"/>
</dbReference>
<dbReference type="GO" id="GO:0016301">
    <property type="term" value="F:kinase activity"/>
    <property type="evidence" value="ECO:0007669"/>
    <property type="project" value="UniProtKB-KW"/>
</dbReference>
<dbReference type="PIRSF" id="PIRSF006221">
    <property type="entry name" value="Ketosamine-3-kinase"/>
    <property type="match status" value="1"/>
</dbReference>
<reference evidence="2 3" key="1">
    <citation type="submission" date="2016-01" db="EMBL/GenBank/DDBJ databases">
        <authorList>
            <person name="McClelland M."/>
            <person name="Jain A."/>
            <person name="Saraogi P."/>
            <person name="Mendelson R."/>
            <person name="Westerman R."/>
            <person name="SanMiguel P."/>
            <person name="Csonka L."/>
        </authorList>
    </citation>
    <scope>NUCLEOTIDE SEQUENCE [LARGE SCALE GENOMIC DNA]</scope>
    <source>
        <strain evidence="2 3">R-53146</strain>
    </source>
</reference>
<accession>A0A0X3AQM1</accession>
<evidence type="ECO:0000256" key="1">
    <source>
        <dbReference type="ARBA" id="ARBA00009460"/>
    </source>
</evidence>
<name>A0A0X3AQM1_9FLAO</name>
<dbReference type="Proteomes" id="UP000182761">
    <property type="component" value="Unassembled WGS sequence"/>
</dbReference>
<dbReference type="Gene3D" id="3.30.200.20">
    <property type="entry name" value="Phosphorylase Kinase, domain 1"/>
    <property type="match status" value="1"/>
</dbReference>
<dbReference type="InterPro" id="IPR011009">
    <property type="entry name" value="Kinase-like_dom_sf"/>
</dbReference>
<keyword evidence="2" id="KW-0418">Kinase</keyword>
<dbReference type="PANTHER" id="PTHR12149:SF8">
    <property type="entry name" value="PROTEIN-RIBULOSAMINE 3-KINASE"/>
    <property type="match status" value="1"/>
</dbReference>
<evidence type="ECO:0000313" key="3">
    <source>
        <dbReference type="Proteomes" id="UP000182761"/>
    </source>
</evidence>
<protein>
    <submittedName>
        <fullName evidence="2">Fructosamine-3-kinase</fullName>
    </submittedName>
</protein>
<keyword evidence="3" id="KW-1185">Reference proteome</keyword>
<dbReference type="EMBL" id="FCOR01000009">
    <property type="protein sequence ID" value="CVK16700.1"/>
    <property type="molecule type" value="Genomic_DNA"/>
</dbReference>
<keyword evidence="2" id="KW-0808">Transferase</keyword>